<feature type="region of interest" description="Disordered" evidence="1">
    <location>
        <begin position="67"/>
        <end position="98"/>
    </location>
</feature>
<reference evidence="2 3" key="1">
    <citation type="submission" date="2019-01" db="EMBL/GenBank/DDBJ databases">
        <title>Complete genome sequence of Cohnella hallensis HS21 isolated from Korean fir (Abies koreana) rhizospheric soil.</title>
        <authorList>
            <person name="Jiang L."/>
            <person name="Kang S.W."/>
            <person name="Kim S."/>
            <person name="Jung J."/>
            <person name="Kim C.Y."/>
            <person name="Kim D.H."/>
            <person name="Kim S.W."/>
            <person name="Lee J."/>
        </authorList>
    </citation>
    <scope>NUCLEOTIDE SEQUENCE [LARGE SCALE GENOMIC DNA]</scope>
    <source>
        <strain evidence="2 3">HS21</strain>
    </source>
</reference>
<dbReference type="EMBL" id="AP019400">
    <property type="protein sequence ID" value="BBI35018.1"/>
    <property type="molecule type" value="Genomic_DNA"/>
</dbReference>
<dbReference type="KEGG" id="cohn:KCTCHS21_44170"/>
<accession>A0A3T1DAL7</accession>
<organism evidence="2 3">
    <name type="scientific">Cohnella abietis</name>
    <dbReference type="NCBI Taxonomy" id="2507935"/>
    <lineage>
        <taxon>Bacteria</taxon>
        <taxon>Bacillati</taxon>
        <taxon>Bacillota</taxon>
        <taxon>Bacilli</taxon>
        <taxon>Bacillales</taxon>
        <taxon>Paenibacillaceae</taxon>
        <taxon>Cohnella</taxon>
    </lineage>
</organism>
<dbReference type="Proteomes" id="UP000289856">
    <property type="component" value="Chromosome"/>
</dbReference>
<evidence type="ECO:0000256" key="1">
    <source>
        <dbReference type="SAM" id="MobiDB-lite"/>
    </source>
</evidence>
<protein>
    <submittedName>
        <fullName evidence="2">Uncharacterized protein</fullName>
    </submittedName>
</protein>
<keyword evidence="3" id="KW-1185">Reference proteome</keyword>
<evidence type="ECO:0000313" key="3">
    <source>
        <dbReference type="Proteomes" id="UP000289856"/>
    </source>
</evidence>
<proteinExistence type="predicted"/>
<dbReference type="OrthoDB" id="2660806at2"/>
<name>A0A3T1DAL7_9BACL</name>
<sequence length="98" mass="10688">MNRWQREWEIKLQLMGAISRSQEALAKILESVADVTEVAGVSVSTLHEHVRVLTGLQGALLRRATGTSWNPPVRGKPASPWLADTIRSSNRNVGGASD</sequence>
<evidence type="ECO:0000313" key="2">
    <source>
        <dbReference type="EMBL" id="BBI35018.1"/>
    </source>
</evidence>
<gene>
    <name evidence="2" type="ORF">KCTCHS21_44170</name>
</gene>
<dbReference type="RefSeq" id="WP_130613315.1">
    <property type="nucleotide sequence ID" value="NZ_AP019400.1"/>
</dbReference>
<dbReference type="AlphaFoldDB" id="A0A3T1DAL7"/>